<comment type="caution">
    <text evidence="1">The sequence shown here is derived from an EMBL/GenBank/DDBJ whole genome shotgun (WGS) entry which is preliminary data.</text>
</comment>
<evidence type="ECO:0000313" key="1">
    <source>
        <dbReference type="EMBL" id="PVA10196.1"/>
    </source>
</evidence>
<dbReference type="EMBL" id="QCYH01000005">
    <property type="protein sequence ID" value="PVA10196.1"/>
    <property type="molecule type" value="Genomic_DNA"/>
</dbReference>
<gene>
    <name evidence="1" type="ORF">DC366_11160</name>
</gene>
<organism evidence="1 2">
    <name type="scientific">Pelagivirga sediminicola</name>
    <dbReference type="NCBI Taxonomy" id="2170575"/>
    <lineage>
        <taxon>Bacteria</taxon>
        <taxon>Pseudomonadati</taxon>
        <taxon>Pseudomonadota</taxon>
        <taxon>Alphaproteobacteria</taxon>
        <taxon>Rhodobacterales</taxon>
        <taxon>Paracoccaceae</taxon>
        <taxon>Pelagivirga</taxon>
    </lineage>
</organism>
<sequence length="71" mass="8481">MQIVMHNVMQKTYLILESPKLLRQIKDLRDDMFGKWRTEEVRQFRGISLYIQDVPWDTHALYCPIETNGLG</sequence>
<protein>
    <submittedName>
        <fullName evidence="1">Uncharacterized protein</fullName>
    </submittedName>
</protein>
<dbReference type="AlphaFoldDB" id="A0A2T7G747"/>
<accession>A0A2T7G747</accession>
<dbReference type="Proteomes" id="UP000244446">
    <property type="component" value="Unassembled WGS sequence"/>
</dbReference>
<proteinExistence type="predicted"/>
<keyword evidence="2" id="KW-1185">Reference proteome</keyword>
<evidence type="ECO:0000313" key="2">
    <source>
        <dbReference type="Proteomes" id="UP000244446"/>
    </source>
</evidence>
<reference evidence="1 2" key="1">
    <citation type="submission" date="2018-04" db="EMBL/GenBank/DDBJ databases">
        <title>Pelagivirga bohaiensis gen. nov., sp. nov., a bacterium isolated from the Bohai Sea.</title>
        <authorList>
            <person name="Ji X."/>
        </authorList>
    </citation>
    <scope>NUCLEOTIDE SEQUENCE [LARGE SCALE GENOMIC DNA]</scope>
    <source>
        <strain evidence="1 2">BH-SD19</strain>
    </source>
</reference>
<name>A0A2T7G747_9RHOB</name>